<evidence type="ECO:0000313" key="2">
    <source>
        <dbReference type="Proteomes" id="UP000499080"/>
    </source>
</evidence>
<name>A0A4Y2PR81_ARAVE</name>
<evidence type="ECO:0000313" key="1">
    <source>
        <dbReference type="EMBL" id="GBN52757.1"/>
    </source>
</evidence>
<feature type="non-terminal residue" evidence="1">
    <location>
        <position position="58"/>
    </location>
</feature>
<reference evidence="1 2" key="1">
    <citation type="journal article" date="2019" name="Sci. Rep.">
        <title>Orb-weaving spider Araneus ventricosus genome elucidates the spidroin gene catalogue.</title>
        <authorList>
            <person name="Kono N."/>
            <person name="Nakamura H."/>
            <person name="Ohtoshi R."/>
            <person name="Moran D.A.P."/>
            <person name="Shinohara A."/>
            <person name="Yoshida Y."/>
            <person name="Fujiwara M."/>
            <person name="Mori M."/>
            <person name="Tomita M."/>
            <person name="Arakawa K."/>
        </authorList>
    </citation>
    <scope>NUCLEOTIDE SEQUENCE [LARGE SCALE GENOMIC DNA]</scope>
</reference>
<sequence>MGSDDEDYAELACPLQASTPRQQEGLWYLTHDLTCGGSTYMADLRWNRVLWSRRQDLT</sequence>
<dbReference type="AlphaFoldDB" id="A0A4Y2PR81"/>
<dbReference type="Proteomes" id="UP000499080">
    <property type="component" value="Unassembled WGS sequence"/>
</dbReference>
<accession>A0A4Y2PR81</accession>
<comment type="caution">
    <text evidence="1">The sequence shown here is derived from an EMBL/GenBank/DDBJ whole genome shotgun (WGS) entry which is preliminary data.</text>
</comment>
<organism evidence="1 2">
    <name type="scientific">Araneus ventricosus</name>
    <name type="common">Orbweaver spider</name>
    <name type="synonym">Epeira ventricosa</name>
    <dbReference type="NCBI Taxonomy" id="182803"/>
    <lineage>
        <taxon>Eukaryota</taxon>
        <taxon>Metazoa</taxon>
        <taxon>Ecdysozoa</taxon>
        <taxon>Arthropoda</taxon>
        <taxon>Chelicerata</taxon>
        <taxon>Arachnida</taxon>
        <taxon>Araneae</taxon>
        <taxon>Araneomorphae</taxon>
        <taxon>Entelegynae</taxon>
        <taxon>Araneoidea</taxon>
        <taxon>Araneidae</taxon>
        <taxon>Araneus</taxon>
    </lineage>
</organism>
<protein>
    <submittedName>
        <fullName evidence="1">Uncharacterized protein</fullName>
    </submittedName>
</protein>
<keyword evidence="2" id="KW-1185">Reference proteome</keyword>
<gene>
    <name evidence="1" type="ORF">AVEN_172294_1</name>
</gene>
<proteinExistence type="predicted"/>
<dbReference type="EMBL" id="BGPR01134132">
    <property type="protein sequence ID" value="GBN52757.1"/>
    <property type="molecule type" value="Genomic_DNA"/>
</dbReference>